<evidence type="ECO:0000313" key="3">
    <source>
        <dbReference type="Proteomes" id="UP001165121"/>
    </source>
</evidence>
<comment type="caution">
    <text evidence="2">The sequence shown here is derived from an EMBL/GenBank/DDBJ whole genome shotgun (WGS) entry which is preliminary data.</text>
</comment>
<feature type="compositionally biased region" description="Basic and acidic residues" evidence="1">
    <location>
        <begin position="61"/>
        <end position="73"/>
    </location>
</feature>
<name>A0A9W6XXF0_9STRA</name>
<dbReference type="AlphaFoldDB" id="A0A9W6XXF0"/>
<organism evidence="2 3">
    <name type="scientific">Phytophthora fragariaefolia</name>
    <dbReference type="NCBI Taxonomy" id="1490495"/>
    <lineage>
        <taxon>Eukaryota</taxon>
        <taxon>Sar</taxon>
        <taxon>Stramenopiles</taxon>
        <taxon>Oomycota</taxon>
        <taxon>Peronosporomycetes</taxon>
        <taxon>Peronosporales</taxon>
        <taxon>Peronosporaceae</taxon>
        <taxon>Phytophthora</taxon>
    </lineage>
</organism>
<feature type="region of interest" description="Disordered" evidence="1">
    <location>
        <begin position="1"/>
        <end position="119"/>
    </location>
</feature>
<reference evidence="2" key="1">
    <citation type="submission" date="2023-04" db="EMBL/GenBank/DDBJ databases">
        <title>Phytophthora fragariaefolia NBRC 109709.</title>
        <authorList>
            <person name="Ichikawa N."/>
            <person name="Sato H."/>
            <person name="Tonouchi N."/>
        </authorList>
    </citation>
    <scope>NUCLEOTIDE SEQUENCE</scope>
    <source>
        <strain evidence="2">NBRC 109709</strain>
    </source>
</reference>
<proteinExistence type="predicted"/>
<gene>
    <name evidence="2" type="ORF">Pfra01_001830200</name>
</gene>
<protein>
    <submittedName>
        <fullName evidence="2">Unnamed protein product</fullName>
    </submittedName>
</protein>
<dbReference type="OrthoDB" id="10612326at2759"/>
<feature type="compositionally biased region" description="Polar residues" evidence="1">
    <location>
        <begin position="109"/>
        <end position="119"/>
    </location>
</feature>
<dbReference type="Proteomes" id="UP001165121">
    <property type="component" value="Unassembled WGS sequence"/>
</dbReference>
<evidence type="ECO:0000256" key="1">
    <source>
        <dbReference type="SAM" id="MobiDB-lite"/>
    </source>
</evidence>
<keyword evidence="3" id="KW-1185">Reference proteome</keyword>
<sequence>MEVKPARQRYTSIRRQDNDRANDAPVVNVLAKNDGVPDKDEDDVQVAHDRSNARFLQLEASSKEHLTAKRENAGADDSSPQQKCRRHIERLIPAHERDRSSRAERERPTSSPKPQRTQSLVFHLIPTTLIQTYEEEGHDRTREDQDARVRQHHLRHGVEGEAHAREARDAAVKQHLPRQNVASMDEKVKVMYLMNVDMKLKHTDATATQPMPSSAWCCDSVILPVAESGDVVGSSGASSFSFLGLATLIFGQGLEGPRLVDE</sequence>
<feature type="compositionally biased region" description="Basic and acidic residues" evidence="1">
    <location>
        <begin position="89"/>
        <end position="108"/>
    </location>
</feature>
<dbReference type="EMBL" id="BSXT01002260">
    <property type="protein sequence ID" value="GMF47950.1"/>
    <property type="molecule type" value="Genomic_DNA"/>
</dbReference>
<accession>A0A9W6XXF0</accession>
<evidence type="ECO:0000313" key="2">
    <source>
        <dbReference type="EMBL" id="GMF47950.1"/>
    </source>
</evidence>